<comment type="caution">
    <text evidence="1">The sequence shown here is derived from an EMBL/GenBank/DDBJ whole genome shotgun (WGS) entry which is preliminary data.</text>
</comment>
<keyword evidence="2" id="KW-1185">Reference proteome</keyword>
<reference evidence="1 2" key="1">
    <citation type="submission" date="2012-05" db="EMBL/GenBank/DDBJ databases">
        <title>Recombination and specialization in a pathogen metapopulation.</title>
        <authorList>
            <person name="Gardiner A."/>
            <person name="Kemen E."/>
            <person name="Schultz-Larsen T."/>
            <person name="MacLean D."/>
            <person name="Van Oosterhout C."/>
            <person name="Jones J.D.G."/>
        </authorList>
    </citation>
    <scope>NUCLEOTIDE SEQUENCE [LARGE SCALE GENOMIC DNA]</scope>
    <source>
        <strain evidence="1 2">Ac Nc2</strain>
    </source>
</reference>
<dbReference type="AlphaFoldDB" id="A0A024GB43"/>
<sequence length="285" mass="32631">MALFLGRQDRQFSTLESHAACLQSLIESKCHLMNVFDMEIHVWLALLCANVEAIQIDIEMTFSRSMGWSLNFRRRDFMIIENSIFQSIAPAETLTHIPRAFVLLHRLLLFNPAERPRQGSFAAAFTRHPFSAISPGSFQYIDNHSIAYTISQVRRHAPRDTGRLAQSTNDNYGSNGSKLMHTEFSTSHKIVSDIIVISNFYLQKRNWSDRAVLYVRQLHFVIFSSRWDFGLPIQSVWSVAINCTRVARVWYTVQAIRVFVIQCLGASGEDTSQTSHVFVETTCFS</sequence>
<protein>
    <submittedName>
        <fullName evidence="1">Uncharacterized protein</fullName>
    </submittedName>
</protein>
<dbReference type="Proteomes" id="UP000053237">
    <property type="component" value="Unassembled WGS sequence"/>
</dbReference>
<evidence type="ECO:0000313" key="1">
    <source>
        <dbReference type="EMBL" id="CCI44086.1"/>
    </source>
</evidence>
<organism evidence="1 2">
    <name type="scientific">Albugo candida</name>
    <dbReference type="NCBI Taxonomy" id="65357"/>
    <lineage>
        <taxon>Eukaryota</taxon>
        <taxon>Sar</taxon>
        <taxon>Stramenopiles</taxon>
        <taxon>Oomycota</taxon>
        <taxon>Peronosporomycetes</taxon>
        <taxon>Albuginales</taxon>
        <taxon>Albuginaceae</taxon>
        <taxon>Albugo</taxon>
    </lineage>
</organism>
<dbReference type="InParanoid" id="A0A024GB43"/>
<accession>A0A024GB43</accession>
<proteinExistence type="predicted"/>
<name>A0A024GB43_9STRA</name>
<evidence type="ECO:0000313" key="2">
    <source>
        <dbReference type="Proteomes" id="UP000053237"/>
    </source>
</evidence>
<gene>
    <name evidence="1" type="ORF">BN9_048700</name>
</gene>
<dbReference type="EMBL" id="CAIX01000061">
    <property type="protein sequence ID" value="CCI44086.1"/>
    <property type="molecule type" value="Genomic_DNA"/>
</dbReference>